<evidence type="ECO:0000313" key="2">
    <source>
        <dbReference type="EMBL" id="TSP14271.1"/>
    </source>
</evidence>
<evidence type="ECO:0000313" key="3">
    <source>
        <dbReference type="EMBL" id="URF05691.1"/>
    </source>
</evidence>
<reference evidence="3" key="3">
    <citation type="submission" date="2022-05" db="EMBL/GenBank/DDBJ databases">
        <authorList>
            <person name="Kunte H.-J."/>
        </authorList>
    </citation>
    <scope>NUCLEOTIDE SEQUENCE</scope>
    <source>
        <strain evidence="3">G5</strain>
    </source>
</reference>
<dbReference type="EMBL" id="VCIZ01000001">
    <property type="protein sequence ID" value="TSP14271.1"/>
    <property type="molecule type" value="Genomic_DNA"/>
</dbReference>
<feature type="chain" id="PRO_5041918730" description="Lipoprotein" evidence="1">
    <location>
        <begin position="19"/>
        <end position="332"/>
    </location>
</feature>
<dbReference type="AlphaFoldDB" id="A0AAE9I7U6"/>
<evidence type="ECO:0008006" key="6">
    <source>
        <dbReference type="Google" id="ProtNLM"/>
    </source>
</evidence>
<evidence type="ECO:0000313" key="5">
    <source>
        <dbReference type="Proteomes" id="UP001056132"/>
    </source>
</evidence>
<dbReference type="Gene3D" id="2.40.360.20">
    <property type="match status" value="1"/>
</dbReference>
<dbReference type="Proteomes" id="UP001056132">
    <property type="component" value="Chromosome 1"/>
</dbReference>
<dbReference type="KEGG" id="ccam:M5D45_07815"/>
<sequence>MKRMGNLAACVMLAGVLAACGGGDDGGSTLNVSATGSATQGTSVGAGGSTTLSVQSSDFIRLQTSQPVRWQAVITSDKTTVTNQVLTETQWSGNLVSPTGDSINLTATQVSDPSKVFTLKIAVAPQRYNAGPYTVGQVATFAETQVRFNGTSTVENLAYTVAAVNNGLATITSANADTSAPDTSYVQDLDRNRLSRTYTNGNVCTYSPKRALYDMPLYVGKSWTGSWNYACQMGYTEKGAVVGNVQAYESVTTPAGTFNALRIAFTVTYTNSNDIQLPNGNTGNATYKETILGWWAPELGRIVKWQSNYSYAAGFSNPTYMTTYTQVLTNLR</sequence>
<dbReference type="Proteomes" id="UP000318943">
    <property type="component" value="Unassembled WGS sequence"/>
</dbReference>
<dbReference type="EMBL" id="CP097330">
    <property type="protein sequence ID" value="URF05691.1"/>
    <property type="molecule type" value="Genomic_DNA"/>
</dbReference>
<dbReference type="RefSeq" id="WP_144195309.1">
    <property type="nucleotide sequence ID" value="NZ_CAJPVH010000018.1"/>
</dbReference>
<keyword evidence="4" id="KW-1185">Reference proteome</keyword>
<organism evidence="3 5">
    <name type="scientific">Cupriavidus campinensis</name>
    <dbReference type="NCBI Taxonomy" id="151783"/>
    <lineage>
        <taxon>Bacteria</taxon>
        <taxon>Pseudomonadati</taxon>
        <taxon>Pseudomonadota</taxon>
        <taxon>Betaproteobacteria</taxon>
        <taxon>Burkholderiales</taxon>
        <taxon>Burkholderiaceae</taxon>
        <taxon>Cupriavidus</taxon>
    </lineage>
</organism>
<reference evidence="2 4" key="1">
    <citation type="submission" date="2019-05" db="EMBL/GenBank/DDBJ databases">
        <title>Whole genome sequence analysis of Cupriavidus campinensis S14E4C strain.</title>
        <authorList>
            <person name="Abbaszade G."/>
            <person name="Szabo A."/>
            <person name="Toumi M."/>
            <person name="Toth E."/>
        </authorList>
    </citation>
    <scope>NUCLEOTIDE SEQUENCE [LARGE SCALE GENOMIC DNA]</scope>
    <source>
        <strain evidence="2 4">S14E4C</strain>
    </source>
</reference>
<name>A0AAE9I7U6_9BURK</name>
<feature type="signal peptide" evidence="1">
    <location>
        <begin position="1"/>
        <end position="18"/>
    </location>
</feature>
<reference evidence="3" key="2">
    <citation type="journal article" date="2022" name="Microbiol. Resour. Announc.">
        <title>Genome Sequence of Cupriavidus campinensis Strain G5, a Member of a Bacterial Consortium Capable of Polyethylene Degradation.</title>
        <authorList>
            <person name="Schneider B."/>
            <person name="Pfeiffer F."/>
            <person name="Dyall-Smith M."/>
            <person name="Kunte H.J."/>
        </authorList>
    </citation>
    <scope>NUCLEOTIDE SEQUENCE</scope>
    <source>
        <strain evidence="3">G5</strain>
    </source>
</reference>
<accession>A0AAE9I7U6</accession>
<gene>
    <name evidence="2" type="ORF">FGG12_01000</name>
    <name evidence="3" type="ORF">M5D45_07815</name>
</gene>
<proteinExistence type="predicted"/>
<dbReference type="PROSITE" id="PS51257">
    <property type="entry name" value="PROKAR_LIPOPROTEIN"/>
    <property type="match status" value="1"/>
</dbReference>
<keyword evidence="1" id="KW-0732">Signal</keyword>
<protein>
    <recommendedName>
        <fullName evidence="6">Lipoprotein</fullName>
    </recommendedName>
</protein>
<evidence type="ECO:0000313" key="4">
    <source>
        <dbReference type="Proteomes" id="UP000318943"/>
    </source>
</evidence>
<evidence type="ECO:0000256" key="1">
    <source>
        <dbReference type="SAM" id="SignalP"/>
    </source>
</evidence>